<dbReference type="InterPro" id="IPR013517">
    <property type="entry name" value="FG-GAP"/>
</dbReference>
<keyword evidence="7" id="KW-1185">Reference proteome</keyword>
<keyword evidence="2" id="KW-0964">Secreted</keyword>
<dbReference type="InterPro" id="IPR050708">
    <property type="entry name" value="T6SS_VgrG/RHS"/>
</dbReference>
<organism evidence="6 7">
    <name type="scientific">Chryseobacterium fistulae</name>
    <dbReference type="NCBI Taxonomy" id="2675058"/>
    <lineage>
        <taxon>Bacteria</taxon>
        <taxon>Pseudomonadati</taxon>
        <taxon>Bacteroidota</taxon>
        <taxon>Flavobacteriia</taxon>
        <taxon>Flavobacteriales</taxon>
        <taxon>Weeksellaceae</taxon>
        <taxon>Chryseobacterium group</taxon>
        <taxon>Chryseobacterium</taxon>
    </lineage>
</organism>
<feature type="transmembrane region" description="Helical" evidence="5">
    <location>
        <begin position="1809"/>
        <end position="1834"/>
    </location>
</feature>
<keyword evidence="5" id="KW-0472">Membrane</keyword>
<dbReference type="NCBIfam" id="TIGR01643">
    <property type="entry name" value="YD_repeat_2x"/>
    <property type="match status" value="1"/>
</dbReference>
<dbReference type="RefSeq" id="WP_162074295.1">
    <property type="nucleotide sequence ID" value="NZ_CACVBY010000132.1"/>
</dbReference>
<sequence>MNKLFIFFISILTACTLYGQNNYHDTQGKIEVTAGGQLQYTLPIAVPPGVKSVSPNISLMYLSNSNNGIAGYGWTISGLTSITRTSKTIEKDGELKAVQLDYSDYYSFNGQRLILTPESPAAYGQDGATYVTEKFSSIKIKSLGTYSVNGQLAGPEEFEVTFEDGSQAWYGAFKAGFRQNIKVTTPSEYNIVKWKDAQGNYISYSYEASGHSGSFRDPGTVRISYIGWGGNETLNKPHFNEILFTYVDRDLKEQTHIQGLRFVQDKILSEINVRSNGSQFRRYAIDYIKNGTNYQFVNQITEYNGNNEPANPVVFSYPNRVGTVVAGANFGSESLNNVKLTGDFNGDSYIDFLMSNGTIKLGAFNDNFSTVSSNISFNNNAVVVPALLDEEGQVYNGNGIVQYMFDKVEGYIFRNNAFVKVFEKTVVPTACSTCAIAFNEGDVNGDGISDLFLTMTSGSSGWGFQDRFIIDLKNPNNPVSTFSGDGSFSENSYTDQKYMDVDGDGKVDIINISDTTYTVFEFIKTSPTQYLKKIKFTGSLVETKGSGFPVLFGDFNGDGKLDFTLPLTEGKIGKDDWRFYINKGNGYNNFRKNDFLVYKNVATTNNGYWLQFSKTFYSISDLNADGKSDIVQVYSYSNSSGSSYRSIGVTVNSITASGTNISDGSIDFNLENIYTFPSPGTFTLVQPYDDLSLYQPITNTIRSNNNYYNVFLFRKDNLLKIKAPTSLAELARIKSINQGGLITSIQYAELNPDVNSNYYKKERKEYYPYFSLHRADQSFAVVQLQQASRKQDFRYRGMTGHFQGKGMMGFLQSARSTWYADGYENTKIWSGVEINPQNEGLPIKEWSIRTNDETKIFPTDISENNTQLISYTGTIYQTDKLLNGQVVTTVSDADRPKIVTATVPKNTLAKDFLTHTVIASNITYEDHYLPTKTVSNVNDDFAIKTTTYDYLHNSSGIANNYYIGRPKSKTETVQAYNDTKSSKEEYTYENNLLKTSKTWNNGNTSYLLETYSHDGFGNIIQKVSTNSEDSQIITEKSQYEPKGRFVEKKTNNLGLETLFTYNNQGQPLTQSDPFGTVVTNNYDNWGKILSSGSSIGGTVLYTYERLSNNGGTKVSQFTQDGDVKIAYTNILGQNYKNSTKAFAQGNYVSAETQYDVLGRKIKESEPYFEGQPISQWNTLAYDDTAYPVKITATSFTGKKIQTSVSGTVTTIKELNGYGRTNSKYSDALGNIIRATDTGGTISFSYNASGQQIETIYSNNIITTKYDAWGRKSSFHDPANGLYEYEYTGFGILKKETSPKGYKEYNYSSDGLLSHVREISNDGVSTQKEYSFKYNPLGQMIHKEGYANGRYFERNLSYDANGRLVNDVENFEKRKFYKNDITYDALGRISQYTQGLESLGNTTEVTINNNYNISNGSLQSITDANSGKILWQLESINAKGQVLAAKLGSTYITNQYDSFGFLAHSSHTSGNADLMTLDYSFDAIKNELNNRFHHNFNLNEDFLYDNNNRLVEWTNPKTGQMSSNKYDITGRITSNDQLGDIGFSIGGSPYRVMSIKLNAQGVENYEMNGQSKLLQQITYNENNDPVKIDGTRGDYDFAYGLSESRQIMYYGGNFKDIKEALYQKYYSESGDAEIIVDRKSGKERHILYIEGTPYESNILFTRNIGFDGGGYKFLHKDYLGSILAVSNEDGDAEERRHYDAWGIFTHLQIKENHILAGKEVEEYLYKNTSLIVDRGYTSHEHLYAVELIHMNGRLYDPLLRRFLNADENIQDPTNTQNYNKYGYVMNNPLMYNDPSGEVFQFLLAWGMSTFWATVTTGAIVGVAISAGVYSIKALVTGSWSWGGFGKSLLVGAVTGAISGGLSATYAATGFNGAVVMGSINGAIGGSVDALVNGKSFARGFYTGGLIGAAAGAVSYTINYLVKYAGMKEEFSYKREGSESSGGKPLEYSNKTLQKMRKGSFSPASMQKYNVGKDVIGSDNYELTSDGFFNTTNGKAYAYTPRPNFFTGVSTIHYSKAAFASKELLFTTMVHETGHSYAMYAGNSYINMLHDKKLFTNGYNSAVNTLGHAAIFDLENYLSAINNFPSNPAIGIDKDFITNAIDNGITGNNIKEFNILRNFLLPVFNRKMGVIAPWAY</sequence>
<dbReference type="NCBIfam" id="TIGR03696">
    <property type="entry name" value="Rhs_assc_core"/>
    <property type="match status" value="1"/>
</dbReference>
<dbReference type="Gene3D" id="2.180.10.10">
    <property type="entry name" value="RHS repeat-associated core"/>
    <property type="match status" value="1"/>
</dbReference>
<evidence type="ECO:0008006" key="8">
    <source>
        <dbReference type="Google" id="ProtNLM"/>
    </source>
</evidence>
<dbReference type="InterPro" id="IPR028994">
    <property type="entry name" value="Integrin_alpha_N"/>
</dbReference>
<dbReference type="InterPro" id="IPR022385">
    <property type="entry name" value="Rhs_assc_core"/>
</dbReference>
<proteinExistence type="predicted"/>
<dbReference type="Pfam" id="PF03534">
    <property type="entry name" value="SpvB"/>
    <property type="match status" value="1"/>
</dbReference>
<feature type="transmembrane region" description="Helical" evidence="5">
    <location>
        <begin position="1846"/>
        <end position="1866"/>
    </location>
</feature>
<evidence type="ECO:0000256" key="4">
    <source>
        <dbReference type="ARBA" id="ARBA00023026"/>
    </source>
</evidence>
<dbReference type="GO" id="GO:0005576">
    <property type="term" value="C:extracellular region"/>
    <property type="evidence" value="ECO:0007669"/>
    <property type="project" value="UniProtKB-SubCell"/>
</dbReference>
<keyword evidence="5" id="KW-0812">Transmembrane</keyword>
<dbReference type="PANTHER" id="PTHR32305">
    <property type="match status" value="1"/>
</dbReference>
<reference evidence="6 7" key="1">
    <citation type="submission" date="2020-01" db="EMBL/GenBank/DDBJ databases">
        <authorList>
            <person name="Rodrigo-Torres L."/>
            <person name="Arahal R. D."/>
            <person name="Lucena T."/>
        </authorList>
    </citation>
    <scope>NUCLEOTIDE SEQUENCE [LARGE SCALE GENOMIC DNA]</scope>
    <source>
        <strain evidence="6 7">CECT 9393</strain>
    </source>
</reference>
<evidence type="ECO:0000256" key="3">
    <source>
        <dbReference type="ARBA" id="ARBA00022729"/>
    </source>
</evidence>
<gene>
    <name evidence="6" type="ORF">CHRY9393_03370</name>
</gene>
<dbReference type="Proteomes" id="UP000445309">
    <property type="component" value="Unassembled WGS sequence"/>
</dbReference>
<dbReference type="Pfam" id="PF13517">
    <property type="entry name" value="FG-GAP_3"/>
    <property type="match status" value="1"/>
</dbReference>
<dbReference type="InterPro" id="IPR003284">
    <property type="entry name" value="Sal_SpvB"/>
</dbReference>
<keyword evidence="4" id="KW-0843">Virulence</keyword>
<dbReference type="EMBL" id="CACVBY010000132">
    <property type="protein sequence ID" value="CAA7392644.1"/>
    <property type="molecule type" value="Genomic_DNA"/>
</dbReference>
<dbReference type="GO" id="GO:0005737">
    <property type="term" value="C:cytoplasm"/>
    <property type="evidence" value="ECO:0007669"/>
    <property type="project" value="InterPro"/>
</dbReference>
<keyword evidence="5" id="KW-1133">Transmembrane helix</keyword>
<evidence type="ECO:0000256" key="5">
    <source>
        <dbReference type="SAM" id="Phobius"/>
    </source>
</evidence>
<evidence type="ECO:0000313" key="6">
    <source>
        <dbReference type="EMBL" id="CAA7392644.1"/>
    </source>
</evidence>
<dbReference type="InterPro" id="IPR006530">
    <property type="entry name" value="YD"/>
</dbReference>
<feature type="transmembrane region" description="Helical" evidence="5">
    <location>
        <begin position="1899"/>
        <end position="1920"/>
    </location>
</feature>
<keyword evidence="3" id="KW-0732">Signal</keyword>
<name>A0A6N4XT40_9FLAO</name>
<dbReference type="PROSITE" id="PS51257">
    <property type="entry name" value="PROKAR_LIPOPROTEIN"/>
    <property type="match status" value="1"/>
</dbReference>
<evidence type="ECO:0000256" key="1">
    <source>
        <dbReference type="ARBA" id="ARBA00004613"/>
    </source>
</evidence>
<dbReference type="PANTHER" id="PTHR32305:SF15">
    <property type="entry name" value="PROTEIN RHSA-RELATED"/>
    <property type="match status" value="1"/>
</dbReference>
<dbReference type="SUPFAM" id="SSF69318">
    <property type="entry name" value="Integrin alpha N-terminal domain"/>
    <property type="match status" value="1"/>
</dbReference>
<evidence type="ECO:0000313" key="7">
    <source>
        <dbReference type="Proteomes" id="UP000445309"/>
    </source>
</evidence>
<comment type="subcellular location">
    <subcellularLocation>
        <location evidence="1">Secreted</location>
    </subcellularLocation>
</comment>
<evidence type="ECO:0000256" key="2">
    <source>
        <dbReference type="ARBA" id="ARBA00022525"/>
    </source>
</evidence>
<accession>A0A6N4XT40</accession>
<protein>
    <recommendedName>
        <fullName evidence="8">RHS repeat-associated core domain-containing protein</fullName>
    </recommendedName>
</protein>